<reference evidence="1" key="1">
    <citation type="journal article" date="2020" name="mSystems">
        <title>Genome- and Community-Level Interaction Insights into Carbon Utilization and Element Cycling Functions of Hydrothermarchaeota in Hydrothermal Sediment.</title>
        <authorList>
            <person name="Zhou Z."/>
            <person name="Liu Y."/>
            <person name="Xu W."/>
            <person name="Pan J."/>
            <person name="Luo Z.H."/>
            <person name="Li M."/>
        </authorList>
    </citation>
    <scope>NUCLEOTIDE SEQUENCE [LARGE SCALE GENOMIC DNA]</scope>
    <source>
        <strain evidence="1">SpSt-754</strain>
    </source>
</reference>
<protein>
    <submittedName>
        <fullName evidence="1">Uncharacterized protein</fullName>
    </submittedName>
</protein>
<accession>A0A7V3KND1</accession>
<proteinExistence type="predicted"/>
<name>A0A7V3KND1_UNCW3</name>
<comment type="caution">
    <text evidence="1">The sequence shown here is derived from an EMBL/GenBank/DDBJ whole genome shotgun (WGS) entry which is preliminary data.</text>
</comment>
<dbReference type="AlphaFoldDB" id="A0A7V3KND1"/>
<organism evidence="1">
    <name type="scientific">candidate division WOR-3 bacterium</name>
    <dbReference type="NCBI Taxonomy" id="2052148"/>
    <lineage>
        <taxon>Bacteria</taxon>
        <taxon>Bacteria division WOR-3</taxon>
    </lineage>
</organism>
<evidence type="ECO:0000313" key="1">
    <source>
        <dbReference type="EMBL" id="HGB35903.1"/>
    </source>
</evidence>
<sequence length="115" mass="13146">MKLIIKRDQEAKTGLLGGHKGMRFILSYRVELTPEEQALVTKYRMEYYILTFKTDKNGNKIAFHTIGSLMRGGTDTVDDVTILLNNEETLKNACQNFKTLLEVMATFGGEEVYEF</sequence>
<dbReference type="EMBL" id="DTGD01000122">
    <property type="protein sequence ID" value="HGB35903.1"/>
    <property type="molecule type" value="Genomic_DNA"/>
</dbReference>
<gene>
    <name evidence="1" type="ORF">ENV38_03225</name>
</gene>